<dbReference type="PANTHER" id="PTHR11132">
    <property type="entry name" value="SOLUTE CARRIER FAMILY 35"/>
    <property type="match status" value="1"/>
</dbReference>
<feature type="transmembrane region" description="Helical" evidence="5">
    <location>
        <begin position="12"/>
        <end position="32"/>
    </location>
</feature>
<protein>
    <submittedName>
        <fullName evidence="7">Triose-phosphate Transporter family</fullName>
    </submittedName>
</protein>
<proteinExistence type="predicted"/>
<comment type="caution">
    <text evidence="7">The sequence shown here is derived from an EMBL/GenBank/DDBJ whole genome shotgun (WGS) entry which is preliminary data.</text>
</comment>
<keyword evidence="4 5" id="KW-0472">Membrane</keyword>
<keyword evidence="8" id="KW-1185">Reference proteome</keyword>
<evidence type="ECO:0000256" key="2">
    <source>
        <dbReference type="ARBA" id="ARBA00022692"/>
    </source>
</evidence>
<dbReference type="InterPro" id="IPR037185">
    <property type="entry name" value="EmrE-like"/>
</dbReference>
<feature type="transmembrane region" description="Helical" evidence="5">
    <location>
        <begin position="44"/>
        <end position="66"/>
    </location>
</feature>
<feature type="transmembrane region" description="Helical" evidence="5">
    <location>
        <begin position="200"/>
        <end position="218"/>
    </location>
</feature>
<dbReference type="AlphaFoldDB" id="A0AAW1N227"/>
<dbReference type="Proteomes" id="UP001458880">
    <property type="component" value="Unassembled WGS sequence"/>
</dbReference>
<evidence type="ECO:0000256" key="1">
    <source>
        <dbReference type="ARBA" id="ARBA00004141"/>
    </source>
</evidence>
<comment type="subcellular location">
    <subcellularLocation>
        <location evidence="1">Membrane</location>
        <topology evidence="1">Multi-pass membrane protein</topology>
    </subcellularLocation>
</comment>
<evidence type="ECO:0000256" key="5">
    <source>
        <dbReference type="SAM" id="Phobius"/>
    </source>
</evidence>
<dbReference type="InterPro" id="IPR050186">
    <property type="entry name" value="TPT_transporter"/>
</dbReference>
<keyword evidence="3 5" id="KW-1133">Transmembrane helix</keyword>
<evidence type="ECO:0000259" key="6">
    <source>
        <dbReference type="Pfam" id="PF03151"/>
    </source>
</evidence>
<dbReference type="Pfam" id="PF03151">
    <property type="entry name" value="TPT"/>
    <property type="match status" value="1"/>
</dbReference>
<dbReference type="InterPro" id="IPR004853">
    <property type="entry name" value="Sugar_P_trans_dom"/>
</dbReference>
<feature type="transmembrane region" description="Helical" evidence="5">
    <location>
        <begin position="230"/>
        <end position="249"/>
    </location>
</feature>
<sequence>MNEEKESLWQKYLRIFLVVSGYWIVSISTVFVNKTLLSDLNLNAPMFIAFYQTVMSALICHIMKILSKLYPSKVRFPESKPFDLETIKDVLPLSVMFLSMIVTNNLCLKYVSVAFYYIGRSLTTIFNVIFTFLILGEKTSAKCIFCCFVIILGFYLGVDQENIAGSLSVAGTVFGVLGSLSLSLYSIFTKRVLPKINQEVCIMLVPIIVLAGEIPEIINYEDLSITSSFWPLMTAGGVCGFAIGFFTSLQIKVTSALTHNISGTAKACAQTVLATYWYHQSKSFLWWFSNGIVLLVKCNCNIILYCHLIQVQFVF</sequence>
<evidence type="ECO:0000256" key="3">
    <source>
        <dbReference type="ARBA" id="ARBA00022989"/>
    </source>
</evidence>
<feature type="transmembrane region" description="Helical" evidence="5">
    <location>
        <begin position="164"/>
        <end position="188"/>
    </location>
</feature>
<accession>A0AAW1N227</accession>
<feature type="transmembrane region" description="Helical" evidence="5">
    <location>
        <begin position="284"/>
        <end position="306"/>
    </location>
</feature>
<name>A0AAW1N227_POPJA</name>
<dbReference type="GO" id="GO:0016020">
    <property type="term" value="C:membrane"/>
    <property type="evidence" value="ECO:0007669"/>
    <property type="project" value="UniProtKB-SubCell"/>
</dbReference>
<evidence type="ECO:0000313" key="7">
    <source>
        <dbReference type="EMBL" id="KAK9752478.1"/>
    </source>
</evidence>
<evidence type="ECO:0000256" key="4">
    <source>
        <dbReference type="ARBA" id="ARBA00023136"/>
    </source>
</evidence>
<evidence type="ECO:0000313" key="8">
    <source>
        <dbReference type="Proteomes" id="UP001458880"/>
    </source>
</evidence>
<feature type="transmembrane region" description="Helical" evidence="5">
    <location>
        <begin position="117"/>
        <end position="135"/>
    </location>
</feature>
<feature type="transmembrane region" description="Helical" evidence="5">
    <location>
        <begin position="142"/>
        <end position="158"/>
    </location>
</feature>
<organism evidence="7 8">
    <name type="scientific">Popillia japonica</name>
    <name type="common">Japanese beetle</name>
    <dbReference type="NCBI Taxonomy" id="7064"/>
    <lineage>
        <taxon>Eukaryota</taxon>
        <taxon>Metazoa</taxon>
        <taxon>Ecdysozoa</taxon>
        <taxon>Arthropoda</taxon>
        <taxon>Hexapoda</taxon>
        <taxon>Insecta</taxon>
        <taxon>Pterygota</taxon>
        <taxon>Neoptera</taxon>
        <taxon>Endopterygota</taxon>
        <taxon>Coleoptera</taxon>
        <taxon>Polyphaga</taxon>
        <taxon>Scarabaeiformia</taxon>
        <taxon>Scarabaeidae</taxon>
        <taxon>Rutelinae</taxon>
        <taxon>Popillia</taxon>
    </lineage>
</organism>
<gene>
    <name evidence="7" type="ORF">QE152_g4243</name>
</gene>
<keyword evidence="2 5" id="KW-0812">Transmembrane</keyword>
<feature type="domain" description="Sugar phosphate transporter" evidence="6">
    <location>
        <begin position="14"/>
        <end position="267"/>
    </location>
</feature>
<reference evidence="7 8" key="1">
    <citation type="journal article" date="2024" name="BMC Genomics">
        <title>De novo assembly and annotation of Popillia japonica's genome with initial clues to its potential as an invasive pest.</title>
        <authorList>
            <person name="Cucini C."/>
            <person name="Boschi S."/>
            <person name="Funari R."/>
            <person name="Cardaioli E."/>
            <person name="Iannotti N."/>
            <person name="Marturano G."/>
            <person name="Paoli F."/>
            <person name="Bruttini M."/>
            <person name="Carapelli A."/>
            <person name="Frati F."/>
            <person name="Nardi F."/>
        </authorList>
    </citation>
    <scope>NUCLEOTIDE SEQUENCE [LARGE SCALE GENOMIC DNA]</scope>
    <source>
        <strain evidence="7">DMR45628</strain>
    </source>
</reference>
<dbReference type="EMBL" id="JASPKY010000020">
    <property type="protein sequence ID" value="KAK9752478.1"/>
    <property type="molecule type" value="Genomic_DNA"/>
</dbReference>
<dbReference type="SUPFAM" id="SSF103481">
    <property type="entry name" value="Multidrug resistance efflux transporter EmrE"/>
    <property type="match status" value="1"/>
</dbReference>